<dbReference type="AlphaFoldDB" id="A0AA86VBT3"/>
<evidence type="ECO:0000313" key="1">
    <source>
        <dbReference type="EMBL" id="CAJ1929673.1"/>
    </source>
</evidence>
<sequence>MKGVGVGSRKRVEAKVLLDVGLGRGQRHAPCRVSYGHVFVRVRKLILLSPSLPPCEKSLLICNKIHSTFTKKMITKKMKMKMKTKMVRRKKMKVVKQWKHECIWLRVLNE</sequence>
<accession>A0AA86VBT3</accession>
<name>A0AA86VBT3_9FABA</name>
<proteinExistence type="predicted"/>
<reference evidence="1" key="1">
    <citation type="submission" date="2023-10" db="EMBL/GenBank/DDBJ databases">
        <authorList>
            <person name="Domelevo Entfellner J.-B."/>
        </authorList>
    </citation>
    <scope>NUCLEOTIDE SEQUENCE</scope>
</reference>
<organism evidence="1 2">
    <name type="scientific">Sphenostylis stenocarpa</name>
    <dbReference type="NCBI Taxonomy" id="92480"/>
    <lineage>
        <taxon>Eukaryota</taxon>
        <taxon>Viridiplantae</taxon>
        <taxon>Streptophyta</taxon>
        <taxon>Embryophyta</taxon>
        <taxon>Tracheophyta</taxon>
        <taxon>Spermatophyta</taxon>
        <taxon>Magnoliopsida</taxon>
        <taxon>eudicotyledons</taxon>
        <taxon>Gunneridae</taxon>
        <taxon>Pentapetalae</taxon>
        <taxon>rosids</taxon>
        <taxon>fabids</taxon>
        <taxon>Fabales</taxon>
        <taxon>Fabaceae</taxon>
        <taxon>Papilionoideae</taxon>
        <taxon>50 kb inversion clade</taxon>
        <taxon>NPAAA clade</taxon>
        <taxon>indigoferoid/millettioid clade</taxon>
        <taxon>Phaseoleae</taxon>
        <taxon>Sphenostylis</taxon>
    </lineage>
</organism>
<gene>
    <name evidence="1" type="ORF">AYBTSS11_LOCUS4523</name>
</gene>
<keyword evidence="2" id="KW-1185">Reference proteome</keyword>
<evidence type="ECO:0000313" key="2">
    <source>
        <dbReference type="Proteomes" id="UP001189624"/>
    </source>
</evidence>
<dbReference type="Proteomes" id="UP001189624">
    <property type="component" value="Chromosome 2"/>
</dbReference>
<protein>
    <submittedName>
        <fullName evidence="1">Uncharacterized protein</fullName>
    </submittedName>
</protein>
<dbReference type="Gramene" id="rna-AYBTSS11_LOCUS4523">
    <property type="protein sequence ID" value="CAJ1929673.1"/>
    <property type="gene ID" value="gene-AYBTSS11_LOCUS4523"/>
</dbReference>
<dbReference type="EMBL" id="OY731399">
    <property type="protein sequence ID" value="CAJ1929673.1"/>
    <property type="molecule type" value="Genomic_DNA"/>
</dbReference>